<evidence type="ECO:0000256" key="6">
    <source>
        <dbReference type="ARBA" id="ARBA00022670"/>
    </source>
</evidence>
<dbReference type="Gene3D" id="3.40.50.880">
    <property type="match status" value="1"/>
</dbReference>
<evidence type="ECO:0000256" key="7">
    <source>
        <dbReference type="ARBA" id="ARBA00022801"/>
    </source>
</evidence>
<comment type="catalytic activity">
    <reaction evidence="1">
        <text>[L-4-(L-arginin-2-N-yl)aspartate](n) + H2O = [L-4-(L-arginin-2-N-yl)aspartate](n-1) + L-4-(L-arginin-2-N-yl)aspartate</text>
        <dbReference type="Rhea" id="RHEA:12845"/>
        <dbReference type="Rhea" id="RHEA-COMP:13728"/>
        <dbReference type="Rhea" id="RHEA-COMP:13734"/>
        <dbReference type="ChEBI" id="CHEBI:15377"/>
        <dbReference type="ChEBI" id="CHEBI:137986"/>
        <dbReference type="ChEBI" id="CHEBI:137991"/>
        <dbReference type="EC" id="3.4.15.6"/>
    </reaction>
</comment>
<evidence type="ECO:0000256" key="4">
    <source>
        <dbReference type="ARBA" id="ARBA00013115"/>
    </source>
</evidence>
<keyword evidence="7" id="KW-0378">Hydrolase</keyword>
<dbReference type="GO" id="GO:0008241">
    <property type="term" value="F:peptidyl-dipeptidase activity"/>
    <property type="evidence" value="ECO:0007669"/>
    <property type="project" value="UniProtKB-EC"/>
</dbReference>
<dbReference type="NCBIfam" id="TIGR02069">
    <property type="entry name" value="cyanophycinase"/>
    <property type="match status" value="1"/>
</dbReference>
<sequence>MCPAKTTDGQQRGFVIPIGGAEERVNDPIILQRFVELCGGENAYIVIIPTASQLDDTGTNYETVFYELGVKKAVSLPINDREQANSDDYLAELKNATGIFITGGNQLRLSTILGGTPVAQSIRKLNAAGVHVAGTSAGAAIMPGHMIAGGRTGGLPNEEGVTFAPGMGLINKVIIDQHFSQRNRLGRLLSAISYNPFASGLGICENTAAFIDPSGTLEVVGHGSITVVDPSDLTHSSMADANRGEAITLIGLKLHVLSPGATYCINERIAKPAT</sequence>
<dbReference type="InterPro" id="IPR029062">
    <property type="entry name" value="Class_I_gatase-like"/>
</dbReference>
<keyword evidence="6" id="KW-0645">Protease</keyword>
<dbReference type="PANTHER" id="PTHR36175">
    <property type="entry name" value="CYANOPHYCINASE"/>
    <property type="match status" value="1"/>
</dbReference>
<dbReference type="Proteomes" id="UP000243053">
    <property type="component" value="Unassembled WGS sequence"/>
</dbReference>
<evidence type="ECO:0000256" key="1">
    <source>
        <dbReference type="ARBA" id="ARBA00001092"/>
    </source>
</evidence>
<evidence type="ECO:0000256" key="3">
    <source>
        <dbReference type="ARBA" id="ARBA00006534"/>
    </source>
</evidence>
<dbReference type="PANTHER" id="PTHR36175:SF1">
    <property type="entry name" value="CYANOPHYCINASE"/>
    <property type="match status" value="1"/>
</dbReference>
<evidence type="ECO:0000256" key="2">
    <source>
        <dbReference type="ARBA" id="ARBA00002039"/>
    </source>
</evidence>
<evidence type="ECO:0000313" key="10">
    <source>
        <dbReference type="EMBL" id="OUR82345.1"/>
    </source>
</evidence>
<name>A0A1Y5EN82_COLPS</name>
<comment type="function">
    <text evidence="2">Exopeptidase that catalyzes the hydrolytic cleavage of multi-L-arginyl-poly-L-aspartic acid (cyanophycin; a water-insoluble reserve polymer) into aspartate-arginine dipeptides.</text>
</comment>
<gene>
    <name evidence="10" type="ORF">A9Q75_06430</name>
</gene>
<comment type="caution">
    <text evidence="10">The sequence shown here is derived from an EMBL/GenBank/DDBJ whole genome shotgun (WGS) entry which is preliminary data.</text>
</comment>
<feature type="active site" description="Charge relay system" evidence="9">
    <location>
        <position position="178"/>
    </location>
</feature>
<dbReference type="EC" id="3.4.15.6" evidence="4"/>
<accession>A0A1Y5EN82</accession>
<reference evidence="11" key="1">
    <citation type="journal article" date="2017" name="Proc. Natl. Acad. Sci. U.S.A.">
        <title>Simulation of Deepwater Horizon oil plume reveals substrate specialization within a complex community of hydrocarbon degraders.</title>
        <authorList>
            <person name="Hu P."/>
            <person name="Dubinsky E.A."/>
            <person name="Probst A.J."/>
            <person name="Wang J."/>
            <person name="Sieber C.M.K."/>
            <person name="Tom L.M."/>
            <person name="Gardinali P."/>
            <person name="Banfield J.F."/>
            <person name="Atlas R.M."/>
            <person name="Andersen G.L."/>
        </authorList>
    </citation>
    <scope>NUCLEOTIDE SEQUENCE [LARGE SCALE GENOMIC DNA]</scope>
</reference>
<dbReference type="GO" id="GO:0006508">
    <property type="term" value="P:proteolysis"/>
    <property type="evidence" value="ECO:0007669"/>
    <property type="project" value="UniProtKB-KW"/>
</dbReference>
<organism evidence="10 11">
    <name type="scientific">Colwellia psychrerythraea</name>
    <name type="common">Vibrio psychroerythus</name>
    <dbReference type="NCBI Taxonomy" id="28229"/>
    <lineage>
        <taxon>Bacteria</taxon>
        <taxon>Pseudomonadati</taxon>
        <taxon>Pseudomonadota</taxon>
        <taxon>Gammaproteobacteria</taxon>
        <taxon>Alteromonadales</taxon>
        <taxon>Colwelliaceae</taxon>
        <taxon>Colwellia</taxon>
    </lineage>
</organism>
<dbReference type="CDD" id="cd03145">
    <property type="entry name" value="GAT1_cyanophycinase"/>
    <property type="match status" value="1"/>
</dbReference>
<dbReference type="EMBL" id="MAAF01000040">
    <property type="protein sequence ID" value="OUR82345.1"/>
    <property type="molecule type" value="Genomic_DNA"/>
</dbReference>
<feature type="active site" description="Charge relay system" evidence="9">
    <location>
        <position position="136"/>
    </location>
</feature>
<dbReference type="InterPro" id="IPR005320">
    <property type="entry name" value="Peptidase_S51"/>
</dbReference>
<dbReference type="InterPro" id="IPR011811">
    <property type="entry name" value="Peptidase_S51_cyanophycinase"/>
</dbReference>
<protein>
    <recommendedName>
        <fullName evidence="5">Cyanophycinase</fullName>
        <ecNumber evidence="4">3.4.15.6</ecNumber>
    </recommendedName>
</protein>
<dbReference type="Pfam" id="PF03575">
    <property type="entry name" value="Peptidase_S51"/>
    <property type="match status" value="1"/>
</dbReference>
<dbReference type="AlphaFoldDB" id="A0A1Y5EN82"/>
<evidence type="ECO:0000256" key="9">
    <source>
        <dbReference type="PIRSR" id="PIRSR032067-1"/>
    </source>
</evidence>
<comment type="similarity">
    <text evidence="3">Belongs to the peptidase S51 family.</text>
</comment>
<dbReference type="GO" id="GO:0008236">
    <property type="term" value="F:serine-type peptidase activity"/>
    <property type="evidence" value="ECO:0007669"/>
    <property type="project" value="UniProtKB-KW"/>
</dbReference>
<evidence type="ECO:0000256" key="8">
    <source>
        <dbReference type="ARBA" id="ARBA00022825"/>
    </source>
</evidence>
<feature type="active site" description="Charge relay system" evidence="9">
    <location>
        <position position="205"/>
    </location>
</feature>
<dbReference type="PIRSF" id="PIRSF032067">
    <property type="entry name" value="Cyanophycinase"/>
    <property type="match status" value="1"/>
</dbReference>
<evidence type="ECO:0000256" key="5">
    <source>
        <dbReference type="ARBA" id="ARBA00015719"/>
    </source>
</evidence>
<proteinExistence type="inferred from homology"/>
<keyword evidence="8" id="KW-0720">Serine protease</keyword>
<evidence type="ECO:0000313" key="11">
    <source>
        <dbReference type="Proteomes" id="UP000243053"/>
    </source>
</evidence>
<dbReference type="SUPFAM" id="SSF52317">
    <property type="entry name" value="Class I glutamine amidotransferase-like"/>
    <property type="match status" value="1"/>
</dbReference>